<dbReference type="AlphaFoldDB" id="A0A510V7A6"/>
<accession>A0A510V7A6</accession>
<dbReference type="RefSeq" id="WP_146926754.1">
    <property type="nucleotide sequence ID" value="NZ_BJUB01000004.1"/>
</dbReference>
<evidence type="ECO:0000313" key="3">
    <source>
        <dbReference type="Proteomes" id="UP000321118"/>
    </source>
</evidence>
<organism evidence="2 3">
    <name type="scientific">Cellulomonas xylanilytica</name>
    <dbReference type="NCBI Taxonomy" id="233583"/>
    <lineage>
        <taxon>Bacteria</taxon>
        <taxon>Bacillati</taxon>
        <taxon>Actinomycetota</taxon>
        <taxon>Actinomycetes</taxon>
        <taxon>Micrococcales</taxon>
        <taxon>Cellulomonadaceae</taxon>
        <taxon>Cellulomonas</taxon>
    </lineage>
</organism>
<comment type="caution">
    <text evidence="2">The sequence shown here is derived from an EMBL/GenBank/DDBJ whole genome shotgun (WGS) entry which is preliminary data.</text>
</comment>
<name>A0A510V7A6_9CELL</name>
<feature type="signal peptide" evidence="1">
    <location>
        <begin position="1"/>
        <end position="31"/>
    </location>
</feature>
<dbReference type="EMBL" id="BJUB01000004">
    <property type="protein sequence ID" value="GEK21025.1"/>
    <property type="molecule type" value="Genomic_DNA"/>
</dbReference>
<dbReference type="Proteomes" id="UP000321118">
    <property type="component" value="Unassembled WGS sequence"/>
</dbReference>
<evidence type="ECO:0008006" key="4">
    <source>
        <dbReference type="Google" id="ProtNLM"/>
    </source>
</evidence>
<gene>
    <name evidence="2" type="ORF">CXY01_15450</name>
</gene>
<proteinExistence type="predicted"/>
<reference evidence="2 3" key="1">
    <citation type="submission" date="2019-07" db="EMBL/GenBank/DDBJ databases">
        <title>Whole genome shotgun sequence of Cellulomonas xylanilytica NBRC 101102.</title>
        <authorList>
            <person name="Hosoyama A."/>
            <person name="Uohara A."/>
            <person name="Ohji S."/>
            <person name="Ichikawa N."/>
        </authorList>
    </citation>
    <scope>NUCLEOTIDE SEQUENCE [LARGE SCALE GENOMIC DNA]</scope>
    <source>
        <strain evidence="2 3">NBRC 101102</strain>
    </source>
</reference>
<keyword evidence="3" id="KW-1185">Reference proteome</keyword>
<evidence type="ECO:0000313" key="2">
    <source>
        <dbReference type="EMBL" id="GEK21025.1"/>
    </source>
</evidence>
<evidence type="ECO:0000256" key="1">
    <source>
        <dbReference type="SAM" id="SignalP"/>
    </source>
</evidence>
<feature type="chain" id="PRO_5021960693" description="Secreted protein" evidence="1">
    <location>
        <begin position="32"/>
        <end position="198"/>
    </location>
</feature>
<protein>
    <recommendedName>
        <fullName evidence="4">Secreted protein</fullName>
    </recommendedName>
</protein>
<keyword evidence="1" id="KW-0732">Signal</keyword>
<sequence>MTTVTHRLRAVAAVLVIAASATLGIASPTSAATHVTRTVIRGPLIQAQADVLDGCIEQHLYVQAMQDSTGQPLVLVLDSRVDVCGGNGGSFAEGTAVPTLLQVHPSLSSAHLVASVPLLTPDGRSAGTVELDLTFTGTGATTRTHFRQSVTDPTGGTTYTFTDRSTSRSATATGEPDVAFGFAAIGILKQGEVVRTRT</sequence>